<evidence type="ECO:0000259" key="3">
    <source>
        <dbReference type="Pfam" id="PF13505"/>
    </source>
</evidence>
<feature type="chain" id="PRO_5022907192" description="Outer membrane protein beta-barrel domain-containing protein" evidence="2">
    <location>
        <begin position="26"/>
        <end position="261"/>
    </location>
</feature>
<keyword evidence="1 2" id="KW-0732">Signal</keyword>
<dbReference type="Gene3D" id="2.40.160.20">
    <property type="match status" value="1"/>
</dbReference>
<gene>
    <name evidence="4" type="ORF">AQUSIP_15990</name>
</gene>
<dbReference type="SUPFAM" id="SSF56925">
    <property type="entry name" value="OMPA-like"/>
    <property type="match status" value="1"/>
</dbReference>
<keyword evidence="5" id="KW-1185">Reference proteome</keyword>
<dbReference type="EMBL" id="LR699119">
    <property type="protein sequence ID" value="VVC76290.1"/>
    <property type="molecule type" value="Genomic_DNA"/>
</dbReference>
<reference evidence="4 5" key="1">
    <citation type="submission" date="2019-08" db="EMBL/GenBank/DDBJ databases">
        <authorList>
            <person name="Guy L."/>
        </authorList>
    </citation>
    <scope>NUCLEOTIDE SEQUENCE [LARGE SCALE GENOMIC DNA]</scope>
    <source>
        <strain evidence="4 5">SGT-108</strain>
    </source>
</reference>
<dbReference type="OrthoDB" id="5652104at2"/>
<dbReference type="RefSeq" id="WP_148339517.1">
    <property type="nucleotide sequence ID" value="NZ_LR699119.1"/>
</dbReference>
<sequence>MTRRKHAFILLCLLNIPFLTTPSWAVENVYDGAWYLSAGAGRSFYQMDSDNFINPGPGWPDDHYYKNSIHDGSFVDVTAGYAWTRFTNWFPAFLLGLNYTYAFQGKVSGYVNQYNLNQFKNYSYSYDFSRQTLMAVFKADIYKSDYCLMPYFIVGTGASFNKGSNYEEEPLENVTPRISPGYGTGNHVSWSYIVGVGVDYMIRDDIWVALEYNYGDFGTVETGKGQGTPTVTGVNYSDVNLSNKVKANSIAINFTYLLNYV</sequence>
<dbReference type="AlphaFoldDB" id="A0A5E4PGW5"/>
<dbReference type="InterPro" id="IPR027385">
    <property type="entry name" value="Beta-barrel_OMP"/>
</dbReference>
<feature type="signal peptide" evidence="2">
    <location>
        <begin position="1"/>
        <end position="25"/>
    </location>
</feature>
<dbReference type="Proteomes" id="UP000324194">
    <property type="component" value="Chromosome 1"/>
</dbReference>
<evidence type="ECO:0000256" key="2">
    <source>
        <dbReference type="SAM" id="SignalP"/>
    </source>
</evidence>
<protein>
    <recommendedName>
        <fullName evidence="3">Outer membrane protein beta-barrel domain-containing protein</fullName>
    </recommendedName>
</protein>
<name>A0A5E4PGW5_9COXI</name>
<dbReference type="InterPro" id="IPR011250">
    <property type="entry name" value="OMP/PagP_B-barrel"/>
</dbReference>
<evidence type="ECO:0000256" key="1">
    <source>
        <dbReference type="ARBA" id="ARBA00022729"/>
    </source>
</evidence>
<organism evidence="4 5">
    <name type="scientific">Aquicella siphonis</name>
    <dbReference type="NCBI Taxonomy" id="254247"/>
    <lineage>
        <taxon>Bacteria</taxon>
        <taxon>Pseudomonadati</taxon>
        <taxon>Pseudomonadota</taxon>
        <taxon>Gammaproteobacteria</taxon>
        <taxon>Legionellales</taxon>
        <taxon>Coxiellaceae</taxon>
        <taxon>Aquicella</taxon>
    </lineage>
</organism>
<evidence type="ECO:0000313" key="4">
    <source>
        <dbReference type="EMBL" id="VVC76290.1"/>
    </source>
</evidence>
<dbReference type="KEGG" id="asip:AQUSIP_15990"/>
<proteinExistence type="predicted"/>
<feature type="domain" description="Outer membrane protein beta-barrel" evidence="3">
    <location>
        <begin position="16"/>
        <end position="235"/>
    </location>
</feature>
<evidence type="ECO:0000313" key="5">
    <source>
        <dbReference type="Proteomes" id="UP000324194"/>
    </source>
</evidence>
<dbReference type="Pfam" id="PF13505">
    <property type="entry name" value="OMP_b-brl"/>
    <property type="match status" value="1"/>
</dbReference>
<accession>A0A5E4PGW5</accession>